<comment type="caution">
    <text evidence="2">The sequence shown here is derived from an EMBL/GenBank/DDBJ whole genome shotgun (WGS) entry which is preliminary data.</text>
</comment>
<feature type="compositionally biased region" description="Low complexity" evidence="1">
    <location>
        <begin position="540"/>
        <end position="551"/>
    </location>
</feature>
<keyword evidence="3" id="KW-1185">Reference proteome</keyword>
<dbReference type="EMBL" id="LNIX01000030">
    <property type="protein sequence ID" value="OXA41270.1"/>
    <property type="molecule type" value="Genomic_DNA"/>
</dbReference>
<reference evidence="2 3" key="1">
    <citation type="submission" date="2015-12" db="EMBL/GenBank/DDBJ databases">
        <title>The genome of Folsomia candida.</title>
        <authorList>
            <person name="Faddeeva A."/>
            <person name="Derks M.F."/>
            <person name="Anvar Y."/>
            <person name="Smit S."/>
            <person name="Van Straalen N."/>
            <person name="Roelofs D."/>
        </authorList>
    </citation>
    <scope>NUCLEOTIDE SEQUENCE [LARGE SCALE GENOMIC DNA]</scope>
    <source>
        <strain evidence="2 3">VU population</strain>
        <tissue evidence="2">Whole body</tissue>
    </source>
</reference>
<name>A0A226D834_FOLCA</name>
<sequence length="768" mass="87189">MDFGKAVLILLSYSTLCVAFIIERFPFFTKSSCLTTIYLKWCKDFEIDKNTAVILFNDSLVFRPTTLFFLQRQRSCYDFIIPLSENKEIISVNKIALDLAHFIYSTGFGQGLESVARFRVQISSNFLEILDIFSKGISTLDNLPEDEMISPHLYFIVPHLSEMYWYCNSCRGESSLIILLGQKQIENFDPVHFSVRQGTIGNIKGIEGTGAPDPGTGPASAEICGSETYQRKPAGCFVTHFVLKFVAQKLNMTFALTDETLPENERFHLCMMCDPGSNFKEIRAFSPSVSFDNLKQLSIIYCQSRFKSLPATFSVLTKPLDKWMWFAILTVAMVISVIHKDVDFGLDVFWILMMQPLQKKWEKKLFMERQVETGEELFSSGKFPMIINDLTFIPLLAETMRIPFNLTRHKIKVVASFNVRNIMTNPLRLLELLAEEEASFGFGGLKFYKQIVENGFQVRFKNVSCSTVKSSRRSSITSPTAPTRTMTGDEDYLEADHDNDSPLAETEQPSSRPVSTSPQSSSMSMTMGGEIHSSANVRVSSLPPSTSESPMSSPPAPTASTSRQGRVRSPQPSTSHGLRGVGEKLKRVKLDDDADIPDDAYNDKYEDENNRRKEMVAIIKKLASLPKEQHEEEDLDKLRQALPHARLKKGCYTLCKNLLKQHHYDLTRRRLLGAIVHRPRPVIPTCQVEILLRPDLLKEAVTRRLLRGSRTIWKSSDSTYLLQTTQKIRTHSRPTFRFPKSIQNPTICYECKSQEIVFLSLIILSVPK</sequence>
<evidence type="ECO:0000313" key="3">
    <source>
        <dbReference type="Proteomes" id="UP000198287"/>
    </source>
</evidence>
<feature type="compositionally biased region" description="Low complexity" evidence="1">
    <location>
        <begin position="508"/>
        <end position="527"/>
    </location>
</feature>
<dbReference type="AlphaFoldDB" id="A0A226D834"/>
<feature type="region of interest" description="Disordered" evidence="1">
    <location>
        <begin position="539"/>
        <end position="603"/>
    </location>
</feature>
<evidence type="ECO:0000313" key="2">
    <source>
        <dbReference type="EMBL" id="OXA41270.1"/>
    </source>
</evidence>
<protein>
    <submittedName>
        <fullName evidence="2">Uncharacterized protein</fullName>
    </submittedName>
</protein>
<feature type="compositionally biased region" description="Low complexity" evidence="1">
    <location>
        <begin position="469"/>
        <end position="485"/>
    </location>
</feature>
<evidence type="ECO:0000256" key="1">
    <source>
        <dbReference type="SAM" id="MobiDB-lite"/>
    </source>
</evidence>
<proteinExistence type="predicted"/>
<accession>A0A226D834</accession>
<organism evidence="2 3">
    <name type="scientific">Folsomia candida</name>
    <name type="common">Springtail</name>
    <dbReference type="NCBI Taxonomy" id="158441"/>
    <lineage>
        <taxon>Eukaryota</taxon>
        <taxon>Metazoa</taxon>
        <taxon>Ecdysozoa</taxon>
        <taxon>Arthropoda</taxon>
        <taxon>Hexapoda</taxon>
        <taxon>Collembola</taxon>
        <taxon>Entomobryomorpha</taxon>
        <taxon>Isotomoidea</taxon>
        <taxon>Isotomidae</taxon>
        <taxon>Proisotominae</taxon>
        <taxon>Folsomia</taxon>
    </lineage>
</organism>
<dbReference type="Proteomes" id="UP000198287">
    <property type="component" value="Unassembled WGS sequence"/>
</dbReference>
<feature type="region of interest" description="Disordered" evidence="1">
    <location>
        <begin position="469"/>
        <end position="527"/>
    </location>
</feature>
<feature type="compositionally biased region" description="Basic and acidic residues" evidence="1">
    <location>
        <begin position="581"/>
        <end position="591"/>
    </location>
</feature>
<gene>
    <name evidence="2" type="ORF">Fcan01_24001</name>
</gene>